<sequence length="112" mass="12609">MRLHGYLLLLSPAGLSNGLTKQRSLEPILMPRMNRKILAQESQPPVPPPRRFPSGILEISSEEESKQLYYQNRAPQMPVALFPLRCLVLVHFLCFHLTAQVGNGNLHAKSPL</sequence>
<evidence type="ECO:0000313" key="3">
    <source>
        <dbReference type="WBParaSite" id="TCLT_0000321001-mRNA-1"/>
    </source>
</evidence>
<dbReference type="WBParaSite" id="TCLT_0000321001-mRNA-1">
    <property type="protein sequence ID" value="TCLT_0000321001-mRNA-1"/>
    <property type="gene ID" value="TCLT_0000321001"/>
</dbReference>
<reference evidence="3" key="1">
    <citation type="submission" date="2017-02" db="UniProtKB">
        <authorList>
            <consortium name="WormBaseParasite"/>
        </authorList>
    </citation>
    <scope>IDENTIFICATION</scope>
</reference>
<dbReference type="EMBL" id="UYYF01001121">
    <property type="protein sequence ID" value="VDM99563.1"/>
    <property type="molecule type" value="Genomic_DNA"/>
</dbReference>
<keyword evidence="2" id="KW-1185">Reference proteome</keyword>
<proteinExistence type="predicted"/>
<accession>A0A0N5CSK7</accession>
<dbReference type="AlphaFoldDB" id="A0A0N5CSK7"/>
<organism evidence="3">
    <name type="scientific">Thelazia callipaeda</name>
    <name type="common">Oriental eyeworm</name>
    <name type="synonym">Parasitic nematode</name>
    <dbReference type="NCBI Taxonomy" id="103827"/>
    <lineage>
        <taxon>Eukaryota</taxon>
        <taxon>Metazoa</taxon>
        <taxon>Ecdysozoa</taxon>
        <taxon>Nematoda</taxon>
        <taxon>Chromadorea</taxon>
        <taxon>Rhabditida</taxon>
        <taxon>Spirurina</taxon>
        <taxon>Spiruromorpha</taxon>
        <taxon>Thelazioidea</taxon>
        <taxon>Thelaziidae</taxon>
        <taxon>Thelazia</taxon>
    </lineage>
</organism>
<protein>
    <submittedName>
        <fullName evidence="3">ZM domain-containing protein</fullName>
    </submittedName>
</protein>
<gene>
    <name evidence="1" type="ORF">TCLT_LOCUS3208</name>
</gene>
<evidence type="ECO:0000313" key="1">
    <source>
        <dbReference type="EMBL" id="VDM99563.1"/>
    </source>
</evidence>
<evidence type="ECO:0000313" key="2">
    <source>
        <dbReference type="Proteomes" id="UP000276776"/>
    </source>
</evidence>
<dbReference type="Proteomes" id="UP000276776">
    <property type="component" value="Unassembled WGS sequence"/>
</dbReference>
<name>A0A0N5CSK7_THECL</name>
<reference evidence="1 2" key="2">
    <citation type="submission" date="2018-11" db="EMBL/GenBank/DDBJ databases">
        <authorList>
            <consortium name="Pathogen Informatics"/>
        </authorList>
    </citation>
    <scope>NUCLEOTIDE SEQUENCE [LARGE SCALE GENOMIC DNA]</scope>
</reference>